<protein>
    <submittedName>
        <fullName evidence="2">Uncharacterized protein</fullName>
    </submittedName>
</protein>
<gene>
    <name evidence="2" type="ORF">SAMN04487947_1240</name>
</gene>
<name>A0A1I6GJC3_9EURY</name>
<evidence type="ECO:0000313" key="3">
    <source>
        <dbReference type="Proteomes" id="UP000198531"/>
    </source>
</evidence>
<evidence type="ECO:0000256" key="1">
    <source>
        <dbReference type="SAM" id="Phobius"/>
    </source>
</evidence>
<feature type="transmembrane region" description="Helical" evidence="1">
    <location>
        <begin position="12"/>
        <end position="28"/>
    </location>
</feature>
<keyword evidence="1" id="KW-1133">Transmembrane helix</keyword>
<reference evidence="3" key="1">
    <citation type="submission" date="2016-10" db="EMBL/GenBank/DDBJ databases">
        <authorList>
            <person name="Varghese N."/>
            <person name="Submissions S."/>
        </authorList>
    </citation>
    <scope>NUCLEOTIDE SEQUENCE [LARGE SCALE GENOMIC DNA]</scope>
    <source>
        <strain evidence="3">CGMCC 1.7736</strain>
    </source>
</reference>
<keyword evidence="3" id="KW-1185">Reference proteome</keyword>
<keyword evidence="1" id="KW-0472">Membrane</keyword>
<feature type="transmembrane region" description="Helical" evidence="1">
    <location>
        <begin position="40"/>
        <end position="61"/>
    </location>
</feature>
<dbReference type="AlphaFoldDB" id="A0A1I6GJC3"/>
<proteinExistence type="predicted"/>
<sequence>MPDDPTSALELARLAGFLTGVVITALFFDLRYGDNSSPPVFHWAYLVAGLSLAALSSRFFFPPSFTAAFFILTGFVGVLLVFAYGHAKLTDHYHAIHD</sequence>
<evidence type="ECO:0000313" key="2">
    <source>
        <dbReference type="EMBL" id="SFR42231.1"/>
    </source>
</evidence>
<feature type="transmembrane region" description="Helical" evidence="1">
    <location>
        <begin position="67"/>
        <end position="85"/>
    </location>
</feature>
<keyword evidence="1" id="KW-0812">Transmembrane</keyword>
<organism evidence="2 3">
    <name type="scientific">Halogeometricum rufum</name>
    <dbReference type="NCBI Taxonomy" id="553469"/>
    <lineage>
        <taxon>Archaea</taxon>
        <taxon>Methanobacteriati</taxon>
        <taxon>Methanobacteriota</taxon>
        <taxon>Stenosarchaea group</taxon>
        <taxon>Halobacteria</taxon>
        <taxon>Halobacteriales</taxon>
        <taxon>Haloferacaceae</taxon>
        <taxon>Halogeometricum</taxon>
    </lineage>
</organism>
<dbReference type="STRING" id="553469.SAMN04487947_1240"/>
<dbReference type="RefSeq" id="WP_089805582.1">
    <property type="nucleotide sequence ID" value="NZ_FOYT01000001.1"/>
</dbReference>
<accession>A0A1I6GJC3</accession>
<dbReference type="EMBL" id="FOYT01000001">
    <property type="protein sequence ID" value="SFR42231.1"/>
    <property type="molecule type" value="Genomic_DNA"/>
</dbReference>
<dbReference type="Proteomes" id="UP000198531">
    <property type="component" value="Unassembled WGS sequence"/>
</dbReference>